<accession>A0A6P1MB24</accession>
<keyword evidence="7" id="KW-1185">Reference proteome</keyword>
<dbReference type="SMART" id="SM00448">
    <property type="entry name" value="REC"/>
    <property type="match status" value="1"/>
</dbReference>
<dbReference type="KEGG" id="amic:Ami3637_00860"/>
<dbReference type="GO" id="GO:0003723">
    <property type="term" value="F:RNA binding"/>
    <property type="evidence" value="ECO:0007669"/>
    <property type="project" value="InterPro"/>
</dbReference>
<dbReference type="Proteomes" id="UP000463883">
    <property type="component" value="Chromosome"/>
</dbReference>
<dbReference type="Pfam" id="PF03861">
    <property type="entry name" value="ANTAR"/>
    <property type="match status" value="1"/>
</dbReference>
<feature type="domain" description="ANTAR" evidence="5">
    <location>
        <begin position="129"/>
        <end position="190"/>
    </location>
</feature>
<dbReference type="SMART" id="SM01012">
    <property type="entry name" value="ANTAR"/>
    <property type="match status" value="1"/>
</dbReference>
<name>A0A6P1MB24_9FIRM</name>
<dbReference type="RefSeq" id="WP_162360903.1">
    <property type="nucleotide sequence ID" value="NZ_CP047591.1"/>
</dbReference>
<dbReference type="PIRSF" id="PIRSF036382">
    <property type="entry name" value="RR_antiterm"/>
    <property type="match status" value="1"/>
</dbReference>
<dbReference type="GO" id="GO:0000160">
    <property type="term" value="P:phosphorelay signal transduction system"/>
    <property type="evidence" value="ECO:0007669"/>
    <property type="project" value="InterPro"/>
</dbReference>
<keyword evidence="3" id="KW-0597">Phosphoprotein</keyword>
<dbReference type="InterPro" id="IPR001789">
    <property type="entry name" value="Sig_transdc_resp-reg_receiver"/>
</dbReference>
<dbReference type="Gene3D" id="3.40.50.2300">
    <property type="match status" value="1"/>
</dbReference>
<evidence type="ECO:0000313" key="7">
    <source>
        <dbReference type="Proteomes" id="UP000463883"/>
    </source>
</evidence>
<dbReference type="PANTHER" id="PTHR43228:SF1">
    <property type="entry name" value="TWO-COMPONENT RESPONSE REGULATOR ARR22"/>
    <property type="match status" value="1"/>
</dbReference>
<dbReference type="InterPro" id="IPR008327">
    <property type="entry name" value="Sig_transdc_resp-reg_antiterm"/>
</dbReference>
<dbReference type="AlphaFoldDB" id="A0A6P1MB24"/>
<dbReference type="SUPFAM" id="SSF52172">
    <property type="entry name" value="CheY-like"/>
    <property type="match status" value="1"/>
</dbReference>
<dbReference type="InterPro" id="IPR052048">
    <property type="entry name" value="ST_Response_Regulator"/>
</dbReference>
<dbReference type="InterPro" id="IPR011006">
    <property type="entry name" value="CheY-like_superfamily"/>
</dbReference>
<organism evidence="6 7">
    <name type="scientific">Aminipila terrae</name>
    <dbReference type="NCBI Taxonomy" id="2697030"/>
    <lineage>
        <taxon>Bacteria</taxon>
        <taxon>Bacillati</taxon>
        <taxon>Bacillota</taxon>
        <taxon>Clostridia</taxon>
        <taxon>Peptostreptococcales</taxon>
        <taxon>Anaerovoracaceae</taxon>
        <taxon>Aminipila</taxon>
    </lineage>
</organism>
<sequence>MAIHQLKTVVIADDDNQIRNSLKEFFKGTMYQVVAEAPNGLEIVEKCKEYTPDIAIIDIQMPIMDGIKVTEIISQEKTAKCIIMLTSFDDKEYIDRAIMAGASGYLTKPVEFGLIIPTIEVCLAKSKDCYLLNKDIQKMKKRRDTRDVIDKAKLVVMENKNVSEDKAYEIIRELSRRKQISMEHVAHYLLVGQRRSNERY</sequence>
<dbReference type="Pfam" id="PF00072">
    <property type="entry name" value="Response_reg"/>
    <property type="match status" value="1"/>
</dbReference>
<evidence type="ECO:0000256" key="2">
    <source>
        <dbReference type="ARBA" id="ARBA00024867"/>
    </source>
</evidence>
<dbReference type="Gene3D" id="1.10.10.10">
    <property type="entry name" value="Winged helix-like DNA-binding domain superfamily/Winged helix DNA-binding domain"/>
    <property type="match status" value="1"/>
</dbReference>
<evidence type="ECO:0000259" key="4">
    <source>
        <dbReference type="PROSITE" id="PS50110"/>
    </source>
</evidence>
<evidence type="ECO:0000256" key="3">
    <source>
        <dbReference type="PROSITE-ProRule" id="PRU00169"/>
    </source>
</evidence>
<evidence type="ECO:0000313" key="6">
    <source>
        <dbReference type="EMBL" id="QHI71127.1"/>
    </source>
</evidence>
<dbReference type="PROSITE" id="PS50921">
    <property type="entry name" value="ANTAR"/>
    <property type="match status" value="1"/>
</dbReference>
<dbReference type="PROSITE" id="PS50110">
    <property type="entry name" value="RESPONSE_REGULATORY"/>
    <property type="match status" value="1"/>
</dbReference>
<reference evidence="6 7" key="1">
    <citation type="submission" date="2020-01" db="EMBL/GenBank/DDBJ databases">
        <title>Genomic analysis of Aminipila sp. CBA3637.</title>
        <authorList>
            <person name="Kim Y.B."/>
            <person name="Roh S.W."/>
        </authorList>
    </citation>
    <scope>NUCLEOTIDE SEQUENCE [LARGE SCALE GENOMIC DNA]</scope>
    <source>
        <strain evidence="6 7">CBA3637</strain>
    </source>
</reference>
<comment type="function">
    <text evidence="2">May play the central regulatory role in sporulation. It may be an element of the effector pathway responsible for the activation of sporulation genes in response to nutritional stress. Spo0A may act in concert with spo0H (a sigma factor) to control the expression of some genes that are critical to the sporulation process.</text>
</comment>
<dbReference type="InterPro" id="IPR036388">
    <property type="entry name" value="WH-like_DNA-bd_sf"/>
</dbReference>
<proteinExistence type="predicted"/>
<gene>
    <name evidence="6" type="ORF">Ami3637_00860</name>
</gene>
<evidence type="ECO:0000256" key="1">
    <source>
        <dbReference type="ARBA" id="ARBA00018672"/>
    </source>
</evidence>
<evidence type="ECO:0000259" key="5">
    <source>
        <dbReference type="PROSITE" id="PS50921"/>
    </source>
</evidence>
<dbReference type="InterPro" id="IPR005561">
    <property type="entry name" value="ANTAR"/>
</dbReference>
<protein>
    <recommendedName>
        <fullName evidence="1">Stage 0 sporulation protein A homolog</fullName>
    </recommendedName>
</protein>
<feature type="modified residue" description="4-aspartylphosphate" evidence="3">
    <location>
        <position position="58"/>
    </location>
</feature>
<dbReference type="PANTHER" id="PTHR43228">
    <property type="entry name" value="TWO-COMPONENT RESPONSE REGULATOR"/>
    <property type="match status" value="1"/>
</dbReference>
<feature type="domain" description="Response regulatory" evidence="4">
    <location>
        <begin position="8"/>
        <end position="123"/>
    </location>
</feature>
<dbReference type="EMBL" id="CP047591">
    <property type="protein sequence ID" value="QHI71127.1"/>
    <property type="molecule type" value="Genomic_DNA"/>
</dbReference>